<gene>
    <name evidence="4" type="ORF">HELRODRAFT_65315</name>
</gene>
<comment type="subcellular location">
    <subcellularLocation>
        <location evidence="1">Nucleus</location>
    </subcellularLocation>
</comment>
<dbReference type="RefSeq" id="XP_009020045.1">
    <property type="nucleotide sequence ID" value="XM_009021797.1"/>
</dbReference>
<dbReference type="PANTHER" id="PTHR23138">
    <property type="entry name" value="RAN BINDING PROTEIN"/>
    <property type="match status" value="1"/>
</dbReference>
<evidence type="ECO:0000256" key="1">
    <source>
        <dbReference type="ARBA" id="ARBA00004123"/>
    </source>
</evidence>
<dbReference type="SMART" id="SM00160">
    <property type="entry name" value="RanBD"/>
    <property type="match status" value="1"/>
</dbReference>
<evidence type="ECO:0000259" key="3">
    <source>
        <dbReference type="PROSITE" id="PS50196"/>
    </source>
</evidence>
<dbReference type="GeneID" id="20213757"/>
<keyword evidence="2" id="KW-0539">Nucleus</keyword>
<dbReference type="InterPro" id="IPR045255">
    <property type="entry name" value="RanBP1-like"/>
</dbReference>
<dbReference type="eggNOG" id="KOG0866">
    <property type="taxonomic scope" value="Eukaryota"/>
</dbReference>
<accession>V3WBW3</accession>
<dbReference type="CDD" id="cd13180">
    <property type="entry name" value="RanBD_RanBP3"/>
    <property type="match status" value="1"/>
</dbReference>
<name>V3WBW3_HELRO</name>
<dbReference type="PANTHER" id="PTHR23138:SF142">
    <property type="entry name" value="RAN-BINDING PROTEIN 3B-RELATED"/>
    <property type="match status" value="1"/>
</dbReference>
<dbReference type="STRING" id="6412.T1FY59"/>
<dbReference type="Gene3D" id="2.30.29.30">
    <property type="entry name" value="Pleckstrin-homology domain (PH domain)/Phosphotyrosine-binding domain (PTB)"/>
    <property type="match status" value="1"/>
</dbReference>
<dbReference type="EMBL" id="KB096742">
    <property type="protein sequence ID" value="ESO02637.1"/>
    <property type="molecule type" value="Genomic_DNA"/>
</dbReference>
<sequence length="120" mass="13655">LKEVNVLTGEENEFNILQLNAKLYLFDKETQNWLERGRGLLRLNDMMIDSSDRNIMRAQGSLRVILNIKLWSGMLLDRASQKSIKISAVDAEEGIKIYLITVSSLDCVCVCLRACVCVYI</sequence>
<dbReference type="SUPFAM" id="SSF50729">
    <property type="entry name" value="PH domain-like"/>
    <property type="match status" value="1"/>
</dbReference>
<protein>
    <recommendedName>
        <fullName evidence="3">RanBD1 domain-containing protein</fullName>
    </recommendedName>
</protein>
<dbReference type="InterPro" id="IPR000156">
    <property type="entry name" value="Ran_bind_dom"/>
</dbReference>
<dbReference type="PROSITE" id="PS50196">
    <property type="entry name" value="RANBD1"/>
    <property type="match status" value="1"/>
</dbReference>
<dbReference type="OrthoDB" id="185618at2759"/>
<dbReference type="InterPro" id="IPR011993">
    <property type="entry name" value="PH-like_dom_sf"/>
</dbReference>
<evidence type="ECO:0000313" key="4">
    <source>
        <dbReference type="EMBL" id="ESO02637.1"/>
    </source>
</evidence>
<dbReference type="HOGENOM" id="CLU_143206_0_0_1"/>
<evidence type="ECO:0000256" key="2">
    <source>
        <dbReference type="ARBA" id="ARBA00023242"/>
    </source>
</evidence>
<organism evidence="4">
    <name type="scientific">Helobdella robusta</name>
    <name type="common">Californian leech</name>
    <dbReference type="NCBI Taxonomy" id="6412"/>
    <lineage>
        <taxon>Eukaryota</taxon>
        <taxon>Metazoa</taxon>
        <taxon>Spiralia</taxon>
        <taxon>Lophotrochozoa</taxon>
        <taxon>Annelida</taxon>
        <taxon>Clitellata</taxon>
        <taxon>Hirudinea</taxon>
        <taxon>Rhynchobdellida</taxon>
        <taxon>Glossiphoniidae</taxon>
        <taxon>Helobdella</taxon>
    </lineage>
</organism>
<proteinExistence type="predicted"/>
<feature type="domain" description="RanBD1" evidence="3">
    <location>
        <begin position="1"/>
        <end position="77"/>
    </location>
</feature>
<feature type="non-terminal residue" evidence="4">
    <location>
        <position position="1"/>
    </location>
</feature>
<reference evidence="4" key="1">
    <citation type="journal article" date="2013" name="Nature">
        <title>Insights into bilaterian evolution from three spiralian genomes.</title>
        <authorList>
            <person name="Simakov O."/>
            <person name="Marletaz F."/>
            <person name="Cho S.J."/>
            <person name="Edsinger-Gonzales E."/>
            <person name="Havlak P."/>
            <person name="Hellsten U."/>
            <person name="Kuo D.H."/>
            <person name="Larsson T."/>
            <person name="Lv J."/>
            <person name="Arendt D."/>
            <person name="Savage R."/>
            <person name="Osoegawa K."/>
            <person name="de Jong P."/>
            <person name="Grimwood J."/>
            <person name="Chapman J.A."/>
            <person name="Shapiro H."/>
            <person name="Aerts A."/>
            <person name="Otillar R.P."/>
            <person name="Terry A.Y."/>
            <person name="Boore J.L."/>
            <person name="Grigoriev I.V."/>
            <person name="Lindberg D.R."/>
            <person name="Seaver E.C."/>
            <person name="Weisblat D.A."/>
            <person name="Putnam N.H."/>
            <person name="Rokhsar D.S."/>
        </authorList>
    </citation>
    <scope>NUCLEOTIDE SEQUENCE</scope>
</reference>
<dbReference type="Pfam" id="PF00638">
    <property type="entry name" value="Ran_BP1"/>
    <property type="match status" value="1"/>
</dbReference>